<dbReference type="InterPro" id="IPR017853">
    <property type="entry name" value="GH"/>
</dbReference>
<organism evidence="2 3">
    <name type="scientific">Deferribacter autotrophicus</name>
    <dbReference type="NCBI Taxonomy" id="500465"/>
    <lineage>
        <taxon>Bacteria</taxon>
        <taxon>Pseudomonadati</taxon>
        <taxon>Deferribacterota</taxon>
        <taxon>Deferribacteres</taxon>
        <taxon>Deferribacterales</taxon>
        <taxon>Deferribacteraceae</taxon>
        <taxon>Deferribacter</taxon>
    </lineage>
</organism>
<dbReference type="RefSeq" id="WP_149267086.1">
    <property type="nucleotide sequence ID" value="NZ_VFJB01000008.1"/>
</dbReference>
<accession>A0A5A8F6Q7</accession>
<dbReference type="Pfam" id="PF14883">
    <property type="entry name" value="GHL13"/>
    <property type="match status" value="1"/>
</dbReference>
<reference evidence="2 3" key="1">
    <citation type="submission" date="2019-06" db="EMBL/GenBank/DDBJ databases">
        <title>Genomic insights into carbon and energy metabolism of Deferribacter autotrophicus revealed new metabolic traits in the phylum Deferribacteres.</title>
        <authorList>
            <person name="Slobodkin A.I."/>
            <person name="Slobodkina G.B."/>
            <person name="Allioux M."/>
            <person name="Alain K."/>
            <person name="Jebbar M."/>
            <person name="Shadrin V."/>
            <person name="Kublanov I.V."/>
            <person name="Toshchakov S.V."/>
            <person name="Bonch-Osmolovskaya E.A."/>
        </authorList>
    </citation>
    <scope>NUCLEOTIDE SEQUENCE [LARGE SCALE GENOMIC DNA]</scope>
    <source>
        <strain evidence="2 3">SL50</strain>
    </source>
</reference>
<dbReference type="EMBL" id="VFJB01000008">
    <property type="protein sequence ID" value="KAA0257414.1"/>
    <property type="molecule type" value="Genomic_DNA"/>
</dbReference>
<dbReference type="OrthoDB" id="503979at2"/>
<dbReference type="Gene3D" id="3.20.20.80">
    <property type="entry name" value="Glycosidases"/>
    <property type="match status" value="1"/>
</dbReference>
<keyword evidence="3" id="KW-1185">Reference proteome</keyword>
<evidence type="ECO:0000313" key="3">
    <source>
        <dbReference type="Proteomes" id="UP000322876"/>
    </source>
</evidence>
<sequence>MKKIILFFLFIFLNTTFLYAKIVLVNNDIPKIVGVQVFNMQKIYKNNLDEYFSLLKNAGVNTVFIRVFQNDGDRYHYGIKTACRNGLYFKFDNVCTVYDILPEFIKYGKKYNIKIYAWIGTRKLSFLVDKYGKNKTFYLSSNNKRDGYGVDIFSPNIYKELLSIFKKLATYDIDGILLQDDYILRIDESASFDALTKYLIDYDRYLSSNYVFSSLPEDYFIWKKDYLADLLNKIKWEVKKINPKIKFAVNIYYESLLDKNKGIKWYGQSVDTYDKMGFTYFASMLYSEQIKEEMKLDNYNYLKMLDNILSKWSNKISPSYRFVTKLQIRDFKNKTKIDKSFFKNICGLIKNYNVSYVLVPFEDLSDLEYICK</sequence>
<evidence type="ECO:0000313" key="2">
    <source>
        <dbReference type="EMBL" id="KAA0257414.1"/>
    </source>
</evidence>
<name>A0A5A8F6Q7_9BACT</name>
<dbReference type="InterPro" id="IPR032772">
    <property type="entry name" value="PGA_deacetylase_PgaB_C"/>
</dbReference>
<comment type="caution">
    <text evidence="2">The sequence shown here is derived from an EMBL/GenBank/DDBJ whole genome shotgun (WGS) entry which is preliminary data.</text>
</comment>
<feature type="domain" description="Poly-beta-1,6-N-acetyl-D-glucosamine N-deacetylase PgaB C-terminal" evidence="1">
    <location>
        <begin position="44"/>
        <end position="350"/>
    </location>
</feature>
<evidence type="ECO:0000259" key="1">
    <source>
        <dbReference type="Pfam" id="PF14883"/>
    </source>
</evidence>
<gene>
    <name evidence="2" type="ORF">FHQ18_10225</name>
</gene>
<protein>
    <recommendedName>
        <fullName evidence="1">Poly-beta-1,6-N-acetyl-D-glucosamine N-deacetylase PgaB C-terminal domain-containing protein</fullName>
    </recommendedName>
</protein>
<dbReference type="Proteomes" id="UP000322876">
    <property type="component" value="Unassembled WGS sequence"/>
</dbReference>
<dbReference type="SUPFAM" id="SSF51445">
    <property type="entry name" value="(Trans)glycosidases"/>
    <property type="match status" value="1"/>
</dbReference>
<dbReference type="AlphaFoldDB" id="A0A5A8F6Q7"/>
<proteinExistence type="predicted"/>